<dbReference type="EMBL" id="JADCNM010000009">
    <property type="protein sequence ID" value="KAG0469263.1"/>
    <property type="molecule type" value="Genomic_DNA"/>
</dbReference>
<evidence type="ECO:0000313" key="1">
    <source>
        <dbReference type="EMBL" id="KAG0469263.1"/>
    </source>
</evidence>
<dbReference type="Proteomes" id="UP000639772">
    <property type="component" value="Chromosome 9"/>
</dbReference>
<proteinExistence type="predicted"/>
<organism evidence="1 2">
    <name type="scientific">Vanilla planifolia</name>
    <name type="common">Vanilla</name>
    <dbReference type="NCBI Taxonomy" id="51239"/>
    <lineage>
        <taxon>Eukaryota</taxon>
        <taxon>Viridiplantae</taxon>
        <taxon>Streptophyta</taxon>
        <taxon>Embryophyta</taxon>
        <taxon>Tracheophyta</taxon>
        <taxon>Spermatophyta</taxon>
        <taxon>Magnoliopsida</taxon>
        <taxon>Liliopsida</taxon>
        <taxon>Asparagales</taxon>
        <taxon>Orchidaceae</taxon>
        <taxon>Vanilloideae</taxon>
        <taxon>Vanilleae</taxon>
        <taxon>Vanilla</taxon>
    </lineage>
</organism>
<comment type="caution">
    <text evidence="1">The sequence shown here is derived from an EMBL/GenBank/DDBJ whole genome shotgun (WGS) entry which is preliminary data.</text>
</comment>
<accession>A0A835QIE2</accession>
<reference evidence="1 2" key="1">
    <citation type="journal article" date="2020" name="Nat. Food">
        <title>A phased Vanilla planifolia genome enables genetic improvement of flavour and production.</title>
        <authorList>
            <person name="Hasing T."/>
            <person name="Tang H."/>
            <person name="Brym M."/>
            <person name="Khazi F."/>
            <person name="Huang T."/>
            <person name="Chambers A.H."/>
        </authorList>
    </citation>
    <scope>NUCLEOTIDE SEQUENCE [LARGE SCALE GENOMIC DNA]</scope>
    <source>
        <tissue evidence="1">Leaf</tissue>
    </source>
</reference>
<gene>
    <name evidence="1" type="ORF">HPP92_018591</name>
</gene>
<protein>
    <submittedName>
        <fullName evidence="1">Uncharacterized protein</fullName>
    </submittedName>
</protein>
<dbReference type="AlphaFoldDB" id="A0A835QIE2"/>
<name>A0A835QIE2_VANPL</name>
<evidence type="ECO:0000313" key="2">
    <source>
        <dbReference type="Proteomes" id="UP000639772"/>
    </source>
</evidence>
<sequence length="70" mass="8245">MDNGRKRIEEIQEGEDNATVLQLSKVKQERQFAISCMKMVHEDFQILWKLKMAEKYYVKLVFAEHEVGGV</sequence>